<evidence type="ECO:0000256" key="13">
    <source>
        <dbReference type="ARBA" id="ARBA00079796"/>
    </source>
</evidence>
<feature type="region of interest" description="Disordered" evidence="19">
    <location>
        <begin position="627"/>
        <end position="651"/>
    </location>
</feature>
<feature type="compositionally biased region" description="Pro residues" evidence="19">
    <location>
        <begin position="362"/>
        <end position="375"/>
    </location>
</feature>
<evidence type="ECO:0000256" key="6">
    <source>
        <dbReference type="ARBA" id="ARBA00022737"/>
    </source>
</evidence>
<dbReference type="PANTHER" id="PTHR16830:SF12">
    <property type="entry name" value="PDZ DOMAIN-CONTAINING PROTEIN"/>
    <property type="match status" value="1"/>
</dbReference>
<keyword evidence="7" id="KW-0965">Cell junction</keyword>
<dbReference type="AlphaFoldDB" id="A0A9Q1EH76"/>
<feature type="compositionally biased region" description="Low complexity" evidence="19">
    <location>
        <begin position="176"/>
        <end position="185"/>
    </location>
</feature>
<protein>
    <recommendedName>
        <fullName evidence="12">FYN-binding protein 1</fullName>
    </recommendedName>
    <alternativeName>
        <fullName evidence="13">Adhesion and degranulation promoting adaptor protein</fullName>
    </alternativeName>
    <alternativeName>
        <fullName evidence="14">FYB-120/130</fullName>
    </alternativeName>
    <alternativeName>
        <fullName evidence="17">FYN-T-binding protein</fullName>
    </alternativeName>
    <alternativeName>
        <fullName evidence="15">SLAP-130</fullName>
    </alternativeName>
    <alternativeName>
        <fullName evidence="16">SLP-76-associated phosphoprotein</fullName>
    </alternativeName>
</protein>
<evidence type="ECO:0000256" key="7">
    <source>
        <dbReference type="ARBA" id="ARBA00022949"/>
    </source>
</evidence>
<evidence type="ECO:0000256" key="1">
    <source>
        <dbReference type="ARBA" id="ARBA00004282"/>
    </source>
</evidence>
<evidence type="ECO:0000313" key="21">
    <source>
        <dbReference type="EMBL" id="KAJ8338768.1"/>
    </source>
</evidence>
<feature type="compositionally biased region" description="Basic and acidic residues" evidence="19">
    <location>
        <begin position="113"/>
        <end position="123"/>
    </location>
</feature>
<dbReference type="GO" id="GO:0072659">
    <property type="term" value="P:protein localization to plasma membrane"/>
    <property type="evidence" value="ECO:0007669"/>
    <property type="project" value="TreeGrafter"/>
</dbReference>
<keyword evidence="10" id="KW-0539">Nucleus</keyword>
<feature type="domain" description="SH3" evidence="20">
    <location>
        <begin position="476"/>
        <end position="537"/>
    </location>
</feature>
<evidence type="ECO:0000256" key="8">
    <source>
        <dbReference type="ARBA" id="ARBA00022990"/>
    </source>
</evidence>
<dbReference type="SMART" id="SM00326">
    <property type="entry name" value="SH3"/>
    <property type="match status" value="2"/>
</dbReference>
<evidence type="ECO:0000256" key="14">
    <source>
        <dbReference type="ARBA" id="ARBA00081371"/>
    </source>
</evidence>
<dbReference type="Pfam" id="PF14603">
    <property type="entry name" value="hSH3"/>
    <property type="match status" value="2"/>
</dbReference>
<dbReference type="EMBL" id="JAINUF010000017">
    <property type="protein sequence ID" value="KAJ8338768.1"/>
    <property type="molecule type" value="Genomic_DNA"/>
</dbReference>
<keyword evidence="9" id="KW-0175">Coiled coil</keyword>
<gene>
    <name evidence="21" type="ORF">SKAU_G00355540</name>
</gene>
<organism evidence="21 22">
    <name type="scientific">Synaphobranchus kaupii</name>
    <name type="common">Kaup's arrowtooth eel</name>
    <dbReference type="NCBI Taxonomy" id="118154"/>
    <lineage>
        <taxon>Eukaryota</taxon>
        <taxon>Metazoa</taxon>
        <taxon>Chordata</taxon>
        <taxon>Craniata</taxon>
        <taxon>Vertebrata</taxon>
        <taxon>Euteleostomi</taxon>
        <taxon>Actinopterygii</taxon>
        <taxon>Neopterygii</taxon>
        <taxon>Teleostei</taxon>
        <taxon>Anguilliformes</taxon>
        <taxon>Synaphobranchidae</taxon>
        <taxon>Synaphobranchus</taxon>
    </lineage>
</organism>
<evidence type="ECO:0000256" key="9">
    <source>
        <dbReference type="ARBA" id="ARBA00023054"/>
    </source>
</evidence>
<evidence type="ECO:0000256" key="16">
    <source>
        <dbReference type="ARBA" id="ARBA00081679"/>
    </source>
</evidence>
<keyword evidence="5" id="KW-0597">Phosphoprotein</keyword>
<comment type="subcellular location">
    <subcellularLocation>
        <location evidence="1">Cell junction</location>
    </subcellularLocation>
    <subcellularLocation>
        <location evidence="2">Cytoplasm</location>
    </subcellularLocation>
</comment>
<evidence type="ECO:0000256" key="4">
    <source>
        <dbReference type="ARBA" id="ARBA00022490"/>
    </source>
</evidence>
<dbReference type="InterPro" id="IPR001452">
    <property type="entry name" value="SH3_domain"/>
</dbReference>
<feature type="compositionally biased region" description="Basic and acidic residues" evidence="19">
    <location>
        <begin position="425"/>
        <end position="466"/>
    </location>
</feature>
<evidence type="ECO:0000256" key="19">
    <source>
        <dbReference type="SAM" id="MobiDB-lite"/>
    </source>
</evidence>
<feature type="compositionally biased region" description="Basic and acidic residues" evidence="19">
    <location>
        <begin position="186"/>
        <end position="197"/>
    </location>
</feature>
<accession>A0A9Q1EH76</accession>
<feature type="domain" description="SH3" evidence="20">
    <location>
        <begin position="710"/>
        <end position="778"/>
    </location>
</feature>
<dbReference type="SUPFAM" id="SSF50044">
    <property type="entry name" value="SH3-domain"/>
    <property type="match status" value="2"/>
</dbReference>
<comment type="caution">
    <text evidence="21">The sequence shown here is derived from an EMBL/GenBank/DDBJ whole genome shotgun (WGS) entry which is preliminary data.</text>
</comment>
<reference evidence="21" key="1">
    <citation type="journal article" date="2023" name="Science">
        <title>Genome structures resolve the early diversification of teleost fishes.</title>
        <authorList>
            <person name="Parey E."/>
            <person name="Louis A."/>
            <person name="Montfort J."/>
            <person name="Bouchez O."/>
            <person name="Roques C."/>
            <person name="Iampietro C."/>
            <person name="Lluch J."/>
            <person name="Castinel A."/>
            <person name="Donnadieu C."/>
            <person name="Desvignes T."/>
            <person name="Floi Bucao C."/>
            <person name="Jouanno E."/>
            <person name="Wen M."/>
            <person name="Mejri S."/>
            <person name="Dirks R."/>
            <person name="Jansen H."/>
            <person name="Henkel C."/>
            <person name="Chen W.J."/>
            <person name="Zahm M."/>
            <person name="Cabau C."/>
            <person name="Klopp C."/>
            <person name="Thompson A.W."/>
            <person name="Robinson-Rechavi M."/>
            <person name="Braasch I."/>
            <person name="Lecointre G."/>
            <person name="Bobe J."/>
            <person name="Postlethwait J.H."/>
            <person name="Berthelot C."/>
            <person name="Roest Crollius H."/>
            <person name="Guiguen Y."/>
        </authorList>
    </citation>
    <scope>NUCLEOTIDE SEQUENCE</scope>
    <source>
        <strain evidence="21">WJC10195</strain>
    </source>
</reference>
<dbReference type="InterPro" id="IPR036028">
    <property type="entry name" value="SH3-like_dom_sf"/>
</dbReference>
<feature type="compositionally biased region" description="Basic and acidic residues" evidence="19">
    <location>
        <begin position="76"/>
        <end position="85"/>
    </location>
</feature>
<dbReference type="Proteomes" id="UP001152622">
    <property type="component" value="Chromosome 17"/>
</dbReference>
<dbReference type="FunFam" id="2.30.30.40:FF:000156">
    <property type="entry name" value="FYN-binding protein-like isoform X1"/>
    <property type="match status" value="1"/>
</dbReference>
<evidence type="ECO:0000256" key="2">
    <source>
        <dbReference type="ARBA" id="ARBA00004496"/>
    </source>
</evidence>
<proteinExistence type="predicted"/>
<dbReference type="OrthoDB" id="9396701at2759"/>
<evidence type="ECO:0000256" key="3">
    <source>
        <dbReference type="ARBA" id="ARBA00022443"/>
    </source>
</evidence>
<dbReference type="GO" id="GO:0005737">
    <property type="term" value="C:cytoplasm"/>
    <property type="evidence" value="ECO:0007669"/>
    <property type="project" value="UniProtKB-SubCell"/>
</dbReference>
<dbReference type="Gene3D" id="2.30.30.40">
    <property type="entry name" value="SH3 Domains"/>
    <property type="match status" value="2"/>
</dbReference>
<dbReference type="FunFam" id="2.30.30.40:FF:000133">
    <property type="entry name" value="FYN-binding protein-like isoform X2"/>
    <property type="match status" value="1"/>
</dbReference>
<keyword evidence="3 18" id="KW-0728">SH3 domain</keyword>
<dbReference type="CDD" id="cd11867">
    <property type="entry name" value="hSH3_ADAP"/>
    <property type="match status" value="1"/>
</dbReference>
<evidence type="ECO:0000259" key="20">
    <source>
        <dbReference type="PROSITE" id="PS50002"/>
    </source>
</evidence>
<dbReference type="InterPro" id="IPR029294">
    <property type="entry name" value="hSH3"/>
</dbReference>
<feature type="compositionally biased region" description="Low complexity" evidence="19">
    <location>
        <begin position="154"/>
        <end position="166"/>
    </location>
</feature>
<dbReference type="InterPro" id="IPR043443">
    <property type="entry name" value="FYB1/2-like"/>
</dbReference>
<sequence>MDSAANVKAMMARFNTAAGSEEAVPGGHPKVALHPTFSSGPPTLGKKPALESSLSGGAITGTPKPNILKSTASTKRAPDVCEFPRPKPLVGNFGGPQDEGKPAVAKQLAFKLKPPDPARDSEPKSLYPKVPVQKPSLSTTPEVKAYPKPPPALAKPAPAHAKLPTAQPKPPPALTKPPLILAKPPWVKDDPKSEDGGAARALNPPKMPQAPKPKNSLMALRTQLEEGEGTPPSPSPLTSSSFQAKQSLFSKESGDAQGQEKSGHTPLNSHDPSVPKLSFAHKSSFVKARLEQKENTNPSAPKRNQLLNKLALGSPPAKPNRPPNVNLEKFRKRDVPLANGPGMKKGSPLPHHPSNHVALPVPSYPSVPSLPPRPPAAIIQPDPDENYDDVGVMNSPPPPLPPGGHPSQTLEESESDGEMYEDLDDRWPTEQESKEQEKKREKEEKKRIEQEKKEQREREKKEQEARKRFKLSGPIQAIHKVKAKVDCKGGKNDLSVKQGESIEIVRISDNPEGRWLGRTRDGSFGYVKTESVEIDFDSLKRKGEALPASLQGDPEVYDDIDVQDDVISVNRPGVILPPPPEEDDDLYDELEDLDLNVSPTTMDLRSPPKPRGLLKMFKSWDDWRKNTISNHEVPPPAQFTPERNAEPDSPINEEIYDDVDAQPLPPPSSLGRHRLPSLLQLQPKTKMEEMDPKKQKKFEKEERDFRKKFKFDGEIQVLYQVTIISTLTNKKWGSKDLPLRPGETVDVIVKPTDNKLIGRNEEGKIGYVSTSNIAAEDADIYDDIGEDCIYDND</sequence>
<evidence type="ECO:0000256" key="18">
    <source>
        <dbReference type="PROSITE-ProRule" id="PRU00192"/>
    </source>
</evidence>
<feature type="region of interest" description="Disordered" evidence="19">
    <location>
        <begin position="20"/>
        <end position="473"/>
    </location>
</feature>
<dbReference type="PROSITE" id="PS50002">
    <property type="entry name" value="SH3"/>
    <property type="match status" value="2"/>
</dbReference>
<evidence type="ECO:0000256" key="10">
    <source>
        <dbReference type="ARBA" id="ARBA00023242"/>
    </source>
</evidence>
<dbReference type="GO" id="GO:0070161">
    <property type="term" value="C:anchoring junction"/>
    <property type="evidence" value="ECO:0007669"/>
    <property type="project" value="UniProtKB-SubCell"/>
</dbReference>
<feature type="compositionally biased region" description="Pro residues" evidence="19">
    <location>
        <begin position="395"/>
        <end position="404"/>
    </location>
</feature>
<keyword evidence="4" id="KW-0963">Cytoplasm</keyword>
<dbReference type="GO" id="GO:0008289">
    <property type="term" value="F:lipid binding"/>
    <property type="evidence" value="ECO:0007669"/>
    <property type="project" value="InterPro"/>
</dbReference>
<keyword evidence="6" id="KW-0677">Repeat</keyword>
<keyword evidence="22" id="KW-1185">Reference proteome</keyword>
<evidence type="ECO:0000256" key="17">
    <source>
        <dbReference type="ARBA" id="ARBA00082486"/>
    </source>
</evidence>
<dbReference type="GO" id="GO:0005886">
    <property type="term" value="C:plasma membrane"/>
    <property type="evidence" value="ECO:0007669"/>
    <property type="project" value="InterPro"/>
</dbReference>
<dbReference type="InterPro" id="IPR035540">
    <property type="entry name" value="FYB_hSH3"/>
</dbReference>
<evidence type="ECO:0000256" key="5">
    <source>
        <dbReference type="ARBA" id="ARBA00022553"/>
    </source>
</evidence>
<comment type="function">
    <text evidence="11">Acts as an adapter protein of the FYN and LCP2 signaling cascades in T-cells. May play a role in linking T-cell signaling to remodeling of the actin cytoskeleton. Modulates the expression of IL2. Involved in platelet activation. Prevents the degradation of SKAP1 and SKAP2. May be involved in high affinity immunoglobulin epsilon receptor signaling in mast cells.</text>
</comment>
<evidence type="ECO:0000256" key="15">
    <source>
        <dbReference type="ARBA" id="ARBA00081595"/>
    </source>
</evidence>
<feature type="compositionally biased region" description="Acidic residues" evidence="19">
    <location>
        <begin position="411"/>
        <end position="424"/>
    </location>
</feature>
<keyword evidence="8" id="KW-0007">Acetylation</keyword>
<dbReference type="GO" id="GO:0050852">
    <property type="term" value="P:T cell receptor signaling pathway"/>
    <property type="evidence" value="ECO:0007669"/>
    <property type="project" value="TreeGrafter"/>
</dbReference>
<dbReference type="PANTHER" id="PTHR16830">
    <property type="entry name" value="SH2 CONTAINING ADAPTOR PRAM-1 RELATED"/>
    <property type="match status" value="1"/>
</dbReference>
<dbReference type="GO" id="GO:0007229">
    <property type="term" value="P:integrin-mediated signaling pathway"/>
    <property type="evidence" value="ECO:0007669"/>
    <property type="project" value="InterPro"/>
</dbReference>
<evidence type="ECO:0000256" key="12">
    <source>
        <dbReference type="ARBA" id="ARBA00068976"/>
    </source>
</evidence>
<evidence type="ECO:0000256" key="11">
    <source>
        <dbReference type="ARBA" id="ARBA00059917"/>
    </source>
</evidence>
<evidence type="ECO:0000313" key="22">
    <source>
        <dbReference type="Proteomes" id="UP001152622"/>
    </source>
</evidence>
<name>A0A9Q1EH76_SYNKA</name>